<organism evidence="4 5">
    <name type="scientific">Clostridium magnum DSM 2767</name>
    <dbReference type="NCBI Taxonomy" id="1121326"/>
    <lineage>
        <taxon>Bacteria</taxon>
        <taxon>Bacillati</taxon>
        <taxon>Bacillota</taxon>
        <taxon>Clostridia</taxon>
        <taxon>Eubacteriales</taxon>
        <taxon>Clostridiaceae</taxon>
        <taxon>Clostridium</taxon>
    </lineage>
</organism>
<proteinExistence type="predicted"/>
<gene>
    <name evidence="4" type="primary">sucD_2</name>
    <name evidence="4" type="ORF">CLMAG_35630</name>
</gene>
<dbReference type="InterPro" id="IPR012408">
    <property type="entry name" value="Acetald_propionald_DH-rel"/>
</dbReference>
<comment type="caution">
    <text evidence="4">The sequence shown here is derived from an EMBL/GenBank/DDBJ whole genome shotgun (WGS) entry which is preliminary data.</text>
</comment>
<dbReference type="Pfam" id="PF00171">
    <property type="entry name" value="Aldedh"/>
    <property type="match status" value="1"/>
</dbReference>
<evidence type="ECO:0000259" key="3">
    <source>
        <dbReference type="Pfam" id="PF00171"/>
    </source>
</evidence>
<evidence type="ECO:0000313" key="5">
    <source>
        <dbReference type="Proteomes" id="UP000076603"/>
    </source>
</evidence>
<dbReference type="AlphaFoldDB" id="A0A162S1N5"/>
<dbReference type="Gene3D" id="3.40.605.10">
    <property type="entry name" value="Aldehyde Dehydrogenase, Chain A, domain 1"/>
    <property type="match status" value="1"/>
</dbReference>
<feature type="domain" description="Aldehyde dehydrogenase" evidence="3">
    <location>
        <begin position="27"/>
        <end position="440"/>
    </location>
</feature>
<dbReference type="InterPro" id="IPR016162">
    <property type="entry name" value="Ald_DH_N"/>
</dbReference>
<keyword evidence="2" id="KW-0520">NAD</keyword>
<dbReference type="RefSeq" id="WP_066625221.1">
    <property type="nucleotide sequence ID" value="NZ_FQXL01000028.1"/>
</dbReference>
<accession>A0A162S1N5</accession>
<dbReference type="InterPro" id="IPR016163">
    <property type="entry name" value="Ald_DH_C"/>
</dbReference>
<dbReference type="PANTHER" id="PTHR11699">
    <property type="entry name" value="ALDEHYDE DEHYDROGENASE-RELATED"/>
    <property type="match status" value="1"/>
</dbReference>
<evidence type="ECO:0000313" key="4">
    <source>
        <dbReference type="EMBL" id="KZL90663.1"/>
    </source>
</evidence>
<dbReference type="SUPFAM" id="SSF53720">
    <property type="entry name" value="ALDH-like"/>
    <property type="match status" value="1"/>
</dbReference>
<dbReference type="Proteomes" id="UP000076603">
    <property type="component" value="Unassembled WGS sequence"/>
</dbReference>
<dbReference type="CDD" id="cd07121">
    <property type="entry name" value="ALDH_EutE"/>
    <property type="match status" value="1"/>
</dbReference>
<reference evidence="4 5" key="1">
    <citation type="submission" date="2016-04" db="EMBL/GenBank/DDBJ databases">
        <title>Genome sequence of Clostridium magnum DSM 2767.</title>
        <authorList>
            <person name="Poehlein A."/>
            <person name="Uhlig R."/>
            <person name="Fischer R."/>
            <person name="Bahl H."/>
            <person name="Daniel R."/>
        </authorList>
    </citation>
    <scope>NUCLEOTIDE SEQUENCE [LARGE SCALE GENOMIC DNA]</scope>
    <source>
        <strain evidence="4 5">DSM 2767</strain>
    </source>
</reference>
<protein>
    <submittedName>
        <fullName evidence="4">Succinate-semialdehyde dehydrogenase</fullName>
        <ecNumber evidence="4">1.2.1.76</ecNumber>
    </submittedName>
</protein>
<dbReference type="EMBL" id="LWAE01000004">
    <property type="protein sequence ID" value="KZL90663.1"/>
    <property type="molecule type" value="Genomic_DNA"/>
</dbReference>
<dbReference type="EC" id="1.2.1.76" evidence="4"/>
<keyword evidence="5" id="KW-1185">Reference proteome</keyword>
<dbReference type="STRING" id="1121326.CLMAG_35630"/>
<keyword evidence="1 4" id="KW-0560">Oxidoreductase</keyword>
<dbReference type="PATRIC" id="fig|1121326.3.peg.3607"/>
<evidence type="ECO:0000256" key="1">
    <source>
        <dbReference type="ARBA" id="ARBA00023002"/>
    </source>
</evidence>
<sequence length="471" mass="51152">MELQSSELSLIIEKVLKEMSKKELKEEVSDGVFDTMEEAIEAAYEAQKKYSKYSIEQREKFIAAMRKAILDNAMSIATLCVNESGMGRIDHKYLKLKLTAEKTPGTEVLQTTAYTGDKGLTLVENGAFGVIGSITPSTNPAATVACNGIGMLAAGNTVVFSPHPGAFNSSLAMLRALNKAIREAGGPDNLLTSVKKPYLEGTNIMLKHDKIRMVVATGGPGIVKMVLSSGKKAIGAGAGNPPVVVDETADIKKAARDIIAGCTFDNNLPCIAEKEAIVVEAVYEELIKEMKNNRAVYELNDEEAEKVAKLVLLYSNENNPHCASANKKFVGKDAKYILQSIGKTNVDGIECLIYRAENDHPFVQEELMMPILPIVKAKNFEEALKLAIQDEHGNRHTAIMHSKNVDNLTRMAREIDTTIFVKNAPSYAGIGFGGEGHTTFTIAGPTGEGLTNAASFTRQRRCTMVESFRIV</sequence>
<dbReference type="InterPro" id="IPR015590">
    <property type="entry name" value="Aldehyde_DH_dom"/>
</dbReference>
<evidence type="ECO:0000256" key="2">
    <source>
        <dbReference type="ARBA" id="ARBA00023027"/>
    </source>
</evidence>
<dbReference type="GO" id="GO:0008774">
    <property type="term" value="F:acetaldehyde dehydrogenase (acetylating) activity"/>
    <property type="evidence" value="ECO:0007669"/>
    <property type="project" value="InterPro"/>
</dbReference>
<dbReference type="OrthoDB" id="9804734at2"/>
<dbReference type="NCBIfam" id="NF011927">
    <property type="entry name" value="PRK15398.1"/>
    <property type="match status" value="1"/>
</dbReference>
<dbReference type="InterPro" id="IPR016161">
    <property type="entry name" value="Ald_DH/histidinol_DH"/>
</dbReference>
<dbReference type="Gene3D" id="3.40.309.10">
    <property type="entry name" value="Aldehyde Dehydrogenase, Chain A, domain 2"/>
    <property type="match status" value="1"/>
</dbReference>
<name>A0A162S1N5_9CLOT</name>
<dbReference type="PIRSF" id="PIRSF036410">
    <property type="entry name" value="EutE_PduP"/>
    <property type="match status" value="1"/>
</dbReference>